<evidence type="ECO:0000256" key="1">
    <source>
        <dbReference type="SAM" id="MobiDB-lite"/>
    </source>
</evidence>
<evidence type="ECO:0000313" key="3">
    <source>
        <dbReference type="Proteomes" id="UP000708208"/>
    </source>
</evidence>
<organism evidence="2 3">
    <name type="scientific">Allacma fusca</name>
    <dbReference type="NCBI Taxonomy" id="39272"/>
    <lineage>
        <taxon>Eukaryota</taxon>
        <taxon>Metazoa</taxon>
        <taxon>Ecdysozoa</taxon>
        <taxon>Arthropoda</taxon>
        <taxon>Hexapoda</taxon>
        <taxon>Collembola</taxon>
        <taxon>Symphypleona</taxon>
        <taxon>Sminthuridae</taxon>
        <taxon>Allacma</taxon>
    </lineage>
</organism>
<protein>
    <submittedName>
        <fullName evidence="2">Uncharacterized protein</fullName>
    </submittedName>
</protein>
<evidence type="ECO:0000313" key="2">
    <source>
        <dbReference type="EMBL" id="CAG7721052.1"/>
    </source>
</evidence>
<feature type="region of interest" description="Disordered" evidence="1">
    <location>
        <begin position="219"/>
        <end position="244"/>
    </location>
</feature>
<dbReference type="Proteomes" id="UP000708208">
    <property type="component" value="Unassembled WGS sequence"/>
</dbReference>
<dbReference type="AlphaFoldDB" id="A0A8J2NWI3"/>
<keyword evidence="3" id="KW-1185">Reference proteome</keyword>
<reference evidence="2" key="1">
    <citation type="submission" date="2021-06" db="EMBL/GenBank/DDBJ databases">
        <authorList>
            <person name="Hodson N. C."/>
            <person name="Mongue J. A."/>
            <person name="Jaron S. K."/>
        </authorList>
    </citation>
    <scope>NUCLEOTIDE SEQUENCE</scope>
</reference>
<gene>
    <name evidence="2" type="ORF">AFUS01_LOCUS10301</name>
</gene>
<accession>A0A8J2NWI3</accession>
<name>A0A8J2NWI3_9HEXA</name>
<dbReference type="EMBL" id="CAJVCH010076522">
    <property type="protein sequence ID" value="CAG7721052.1"/>
    <property type="molecule type" value="Genomic_DNA"/>
</dbReference>
<proteinExistence type="predicted"/>
<comment type="caution">
    <text evidence="2">The sequence shown here is derived from an EMBL/GenBank/DDBJ whole genome shotgun (WGS) entry which is preliminary data.</text>
</comment>
<sequence>MNWSGFEEELANLTPDKVRQFVDDCVAENPSYEDRCGWCFDQFVNLWQLQRRQKYHNIEVAGNEGGNKSANKTFRIRVQRFRQGLQRPCLDGLPPAKEERAAMVAEMAAWDHVLDPNFWRARVRICFGVPDLAERGQVGTYPTPPKNNPPAPKKAARKVEAIAGPAEALDPRAIIPPIPLDNIQIRFTQPTKKFYVGHLPQREVAALPGRQVTEVPLQTPVAPGVPDLRIRTGGPANLRSRQCH</sequence>